<dbReference type="InterPro" id="IPR000182">
    <property type="entry name" value="GNAT_dom"/>
</dbReference>
<dbReference type="Pfam" id="PF00583">
    <property type="entry name" value="Acetyltransf_1"/>
    <property type="match status" value="1"/>
</dbReference>
<dbReference type="EMBL" id="VLLF01000006">
    <property type="protein sequence ID" value="TWI86094.1"/>
    <property type="molecule type" value="Genomic_DNA"/>
</dbReference>
<dbReference type="Proteomes" id="UP000320593">
    <property type="component" value="Unassembled WGS sequence"/>
</dbReference>
<dbReference type="AlphaFoldDB" id="A0A562SYP4"/>
<evidence type="ECO:0000313" key="5">
    <source>
        <dbReference type="Proteomes" id="UP000320593"/>
    </source>
</evidence>
<dbReference type="PANTHER" id="PTHR43800">
    <property type="entry name" value="PEPTIDYL-LYSINE N-ACETYLTRANSFERASE YJAB"/>
    <property type="match status" value="1"/>
</dbReference>
<organism evidence="4 5">
    <name type="scientific">Roseibium hamelinense</name>
    <dbReference type="NCBI Taxonomy" id="150831"/>
    <lineage>
        <taxon>Bacteria</taxon>
        <taxon>Pseudomonadati</taxon>
        <taxon>Pseudomonadota</taxon>
        <taxon>Alphaproteobacteria</taxon>
        <taxon>Hyphomicrobiales</taxon>
        <taxon>Stappiaceae</taxon>
        <taxon>Roseibium</taxon>
    </lineage>
</organism>
<keyword evidence="5" id="KW-1185">Reference proteome</keyword>
<evidence type="ECO:0000256" key="2">
    <source>
        <dbReference type="ARBA" id="ARBA00023315"/>
    </source>
</evidence>
<dbReference type="PANTHER" id="PTHR43800:SF1">
    <property type="entry name" value="PEPTIDYL-LYSINE N-ACETYLTRANSFERASE YJAB"/>
    <property type="match status" value="1"/>
</dbReference>
<reference evidence="4 5" key="1">
    <citation type="submission" date="2019-07" db="EMBL/GenBank/DDBJ databases">
        <title>Genomic Encyclopedia of Archaeal and Bacterial Type Strains, Phase II (KMG-II): from individual species to whole genera.</title>
        <authorList>
            <person name="Goeker M."/>
        </authorList>
    </citation>
    <scope>NUCLEOTIDE SEQUENCE [LARGE SCALE GENOMIC DNA]</scope>
    <source>
        <strain evidence="4 5">ATCC BAA-252</strain>
    </source>
</reference>
<evidence type="ECO:0000259" key="3">
    <source>
        <dbReference type="PROSITE" id="PS51186"/>
    </source>
</evidence>
<dbReference type="Gene3D" id="3.40.630.30">
    <property type="match status" value="1"/>
</dbReference>
<dbReference type="GO" id="GO:0016747">
    <property type="term" value="F:acyltransferase activity, transferring groups other than amino-acyl groups"/>
    <property type="evidence" value="ECO:0007669"/>
    <property type="project" value="InterPro"/>
</dbReference>
<sequence>MPSLELDLNGYTDIPNNKIAVVVTHLEMIKKPSSRLAGDRNDVVLKRWQRPDASAYKSLFREIGEDWIWFGRLVEPDAALEALLCEPTRENYLPMRGQKPIGTLELNFQDPANVELSYFGLVPSAIGGGVGRWLMAQAVEIAWSRPETKRLWLHTCTADSPQAMRFYQSCGFRPFKRSIEVADDPRTLGIYTADTAPHVPCLGFERA</sequence>
<proteinExistence type="predicted"/>
<accession>A0A562SYP4</accession>
<dbReference type="InterPro" id="IPR016181">
    <property type="entry name" value="Acyl_CoA_acyltransferase"/>
</dbReference>
<dbReference type="SUPFAM" id="SSF55729">
    <property type="entry name" value="Acyl-CoA N-acyltransferases (Nat)"/>
    <property type="match status" value="1"/>
</dbReference>
<keyword evidence="2" id="KW-0012">Acyltransferase</keyword>
<dbReference type="RefSeq" id="WP_145344287.1">
    <property type="nucleotide sequence ID" value="NZ_SMLY01000074.1"/>
</dbReference>
<dbReference type="OrthoDB" id="275336at2"/>
<evidence type="ECO:0000313" key="4">
    <source>
        <dbReference type="EMBL" id="TWI86094.1"/>
    </source>
</evidence>
<comment type="caution">
    <text evidence="4">The sequence shown here is derived from an EMBL/GenBank/DDBJ whole genome shotgun (WGS) entry which is preliminary data.</text>
</comment>
<evidence type="ECO:0000256" key="1">
    <source>
        <dbReference type="ARBA" id="ARBA00022679"/>
    </source>
</evidence>
<name>A0A562SYP4_9HYPH</name>
<dbReference type="CDD" id="cd04301">
    <property type="entry name" value="NAT_SF"/>
    <property type="match status" value="1"/>
</dbReference>
<gene>
    <name evidence="4" type="ORF">JM93_02802</name>
</gene>
<dbReference type="PROSITE" id="PS51186">
    <property type="entry name" value="GNAT"/>
    <property type="match status" value="1"/>
</dbReference>
<feature type="domain" description="N-acetyltransferase" evidence="3">
    <location>
        <begin position="43"/>
        <end position="197"/>
    </location>
</feature>
<protein>
    <submittedName>
        <fullName evidence="4">Acetyltransferase (GNAT) family protein</fullName>
    </submittedName>
</protein>
<keyword evidence="1 4" id="KW-0808">Transferase</keyword>